<feature type="signal peptide" evidence="1">
    <location>
        <begin position="1"/>
        <end position="18"/>
    </location>
</feature>
<evidence type="ECO:0000313" key="3">
    <source>
        <dbReference type="Proteomes" id="UP001363010"/>
    </source>
</evidence>
<gene>
    <name evidence="2" type="ORF">WKW80_14080</name>
</gene>
<evidence type="ECO:0000256" key="1">
    <source>
        <dbReference type="SAM" id="SignalP"/>
    </source>
</evidence>
<sequence>MKTILYLLLFFLSPPVFAGDSKIASFRDYLTISLPPSISARKKSFEAPSLFASADCVELRNLRKKPIGLACIFKNLDSNSDVLNELGFFSSAEIAHPQESSALYYAATSLAVYPMKIWREIGKPGYFSENDCDIYKNQIYRATGTCLSAFAFLSERDLLYIDIVLRDNVKNKDIISRNEKIKILSGISIGFP</sequence>
<protein>
    <submittedName>
        <fullName evidence="2">Uncharacterized protein</fullName>
    </submittedName>
</protein>
<keyword evidence="3" id="KW-1185">Reference proteome</keyword>
<feature type="chain" id="PRO_5046867312" evidence="1">
    <location>
        <begin position="19"/>
        <end position="192"/>
    </location>
</feature>
<comment type="caution">
    <text evidence="2">The sequence shown here is derived from an EMBL/GenBank/DDBJ whole genome shotgun (WGS) entry which is preliminary data.</text>
</comment>
<dbReference type="Proteomes" id="UP001363010">
    <property type="component" value="Unassembled WGS sequence"/>
</dbReference>
<evidence type="ECO:0000313" key="2">
    <source>
        <dbReference type="EMBL" id="MEJ8823151.1"/>
    </source>
</evidence>
<organism evidence="2 3">
    <name type="scientific">Variovorax humicola</name>
    <dbReference type="NCBI Taxonomy" id="1769758"/>
    <lineage>
        <taxon>Bacteria</taxon>
        <taxon>Pseudomonadati</taxon>
        <taxon>Pseudomonadota</taxon>
        <taxon>Betaproteobacteria</taxon>
        <taxon>Burkholderiales</taxon>
        <taxon>Comamonadaceae</taxon>
        <taxon>Variovorax</taxon>
    </lineage>
</organism>
<dbReference type="RefSeq" id="WP_340364194.1">
    <property type="nucleotide sequence ID" value="NZ_JBBKZV010000007.1"/>
</dbReference>
<accession>A0ABU8VZA0</accession>
<keyword evidence="1" id="KW-0732">Signal</keyword>
<name>A0ABU8VZA0_9BURK</name>
<proteinExistence type="predicted"/>
<dbReference type="EMBL" id="JBBKZV010000007">
    <property type="protein sequence ID" value="MEJ8823151.1"/>
    <property type="molecule type" value="Genomic_DNA"/>
</dbReference>
<reference evidence="2 3" key="1">
    <citation type="submission" date="2024-03" db="EMBL/GenBank/DDBJ databases">
        <title>Novel species of the genus Variovorax.</title>
        <authorList>
            <person name="Liu Q."/>
            <person name="Xin Y.-H."/>
        </authorList>
    </citation>
    <scope>NUCLEOTIDE SEQUENCE [LARGE SCALE GENOMIC DNA]</scope>
    <source>
        <strain evidence="2 3">KACC 18501</strain>
    </source>
</reference>